<keyword evidence="3" id="KW-0378">Hydrolase</keyword>
<proteinExistence type="inferred from homology"/>
<evidence type="ECO:0008006" key="7">
    <source>
        <dbReference type="Google" id="ProtNLM"/>
    </source>
</evidence>
<organism evidence="5 6">
    <name type="scientific">Corynebacterium flavescens</name>
    <dbReference type="NCBI Taxonomy" id="28028"/>
    <lineage>
        <taxon>Bacteria</taxon>
        <taxon>Bacillati</taxon>
        <taxon>Actinomycetota</taxon>
        <taxon>Actinomycetes</taxon>
        <taxon>Mycobacteriales</taxon>
        <taxon>Corynebacteriaceae</taxon>
        <taxon>Corynebacterium</taxon>
    </lineage>
</organism>
<dbReference type="Proteomes" id="UP000315353">
    <property type="component" value="Unassembled WGS sequence"/>
</dbReference>
<dbReference type="EMBL" id="BJNB01000035">
    <property type="protein sequence ID" value="GEB98457.1"/>
    <property type="molecule type" value="Genomic_DNA"/>
</dbReference>
<sequence>MKVPYLSHSPYPFPQPSTRPFSDSWKFRVWLRRSAVAVLAALAAGLTLSPAHASGIGSCPAVVIVGARGTDQNKDTDQYFGPQQYVPDGAVSNGYEGPNLTGLFRLAESRNPTTMEDVYVLSLDEEQYPATMGVPTVAETGEEISTLELFKRVGVILHQAPLGDLIQSAALKFQDSLETGQRMAPQVVDNFEASTGCAPRYITAGYSQGAIIGTGLEDHLAAKGRLVGGVYMGNPLARPNVKDTVGTPARGGGLLEAVPTNYLPSGASSAKHLDYCLRGDFVCDLTVASTVDAINTRMKVHGSYFQGEASADDARVADELAGWIKEAKAY</sequence>
<reference evidence="5 6" key="1">
    <citation type="submission" date="2019-06" db="EMBL/GenBank/DDBJ databases">
        <title>Whole genome shotgun sequence of Corynebacterium flavescens NBRC 14136.</title>
        <authorList>
            <person name="Hosoyama A."/>
            <person name="Uohara A."/>
            <person name="Ohji S."/>
            <person name="Ichikawa N."/>
        </authorList>
    </citation>
    <scope>NUCLEOTIDE SEQUENCE [LARGE SCALE GENOMIC DNA]</scope>
    <source>
        <strain evidence="5 6">NBRC 14136</strain>
    </source>
</reference>
<keyword evidence="4" id="KW-1015">Disulfide bond</keyword>
<evidence type="ECO:0000256" key="4">
    <source>
        <dbReference type="ARBA" id="ARBA00023157"/>
    </source>
</evidence>
<evidence type="ECO:0000256" key="3">
    <source>
        <dbReference type="ARBA" id="ARBA00022801"/>
    </source>
</evidence>
<keyword evidence="2" id="KW-0719">Serine esterase</keyword>
<dbReference type="SMART" id="SM01110">
    <property type="entry name" value="Cutinase"/>
    <property type="match status" value="1"/>
</dbReference>
<dbReference type="AlphaFoldDB" id="A0AB73BAD7"/>
<gene>
    <name evidence="5" type="ORF">CFL01nite_19520</name>
</gene>
<evidence type="ECO:0000256" key="1">
    <source>
        <dbReference type="ARBA" id="ARBA00007534"/>
    </source>
</evidence>
<dbReference type="InterPro" id="IPR029058">
    <property type="entry name" value="AB_hydrolase_fold"/>
</dbReference>
<protein>
    <recommendedName>
        <fullName evidence="7">Cutinase family protein</fullName>
    </recommendedName>
</protein>
<comment type="caution">
    <text evidence="5">The sequence shown here is derived from an EMBL/GenBank/DDBJ whole genome shotgun (WGS) entry which is preliminary data.</text>
</comment>
<accession>A0AB73BAD7</accession>
<dbReference type="PANTHER" id="PTHR33630:SF9">
    <property type="entry name" value="CUTINASE 4"/>
    <property type="match status" value="1"/>
</dbReference>
<dbReference type="SUPFAM" id="SSF53474">
    <property type="entry name" value="alpha/beta-Hydrolases"/>
    <property type="match status" value="1"/>
</dbReference>
<dbReference type="PANTHER" id="PTHR33630">
    <property type="entry name" value="CUTINASE RV1984C-RELATED-RELATED"/>
    <property type="match status" value="1"/>
</dbReference>
<evidence type="ECO:0000313" key="6">
    <source>
        <dbReference type="Proteomes" id="UP000315353"/>
    </source>
</evidence>
<dbReference type="GO" id="GO:0052689">
    <property type="term" value="F:carboxylic ester hydrolase activity"/>
    <property type="evidence" value="ECO:0007669"/>
    <property type="project" value="UniProtKB-KW"/>
</dbReference>
<evidence type="ECO:0000313" key="5">
    <source>
        <dbReference type="EMBL" id="GEB98457.1"/>
    </source>
</evidence>
<comment type="similarity">
    <text evidence="1">Belongs to the cutinase family.</text>
</comment>
<dbReference type="InterPro" id="IPR000675">
    <property type="entry name" value="Cutinase/axe"/>
</dbReference>
<name>A0AB73BAD7_CORFL</name>
<dbReference type="Gene3D" id="3.40.50.1820">
    <property type="entry name" value="alpha/beta hydrolase"/>
    <property type="match status" value="1"/>
</dbReference>
<evidence type="ECO:0000256" key="2">
    <source>
        <dbReference type="ARBA" id="ARBA00022487"/>
    </source>
</evidence>